<dbReference type="Proteomes" id="UP000236291">
    <property type="component" value="Unassembled WGS sequence"/>
</dbReference>
<dbReference type="AlphaFoldDB" id="A0A2K3PN49"/>
<keyword evidence="1" id="KW-0808">Transferase</keyword>
<reference evidence="1 2" key="2">
    <citation type="journal article" date="2017" name="Front. Plant Sci.">
        <title>Gene Classification and Mining of Molecular Markers Useful in Red Clover (Trifolium pratense) Breeding.</title>
        <authorList>
            <person name="Istvanek J."/>
            <person name="Dluhosova J."/>
            <person name="Dluhos P."/>
            <person name="Patkova L."/>
            <person name="Nedelnik J."/>
            <person name="Repkova J."/>
        </authorList>
    </citation>
    <scope>NUCLEOTIDE SEQUENCE [LARGE SCALE GENOMIC DNA]</scope>
    <source>
        <strain evidence="2">cv. Tatra</strain>
        <tissue evidence="1">Young leaves</tissue>
    </source>
</reference>
<proteinExistence type="predicted"/>
<name>A0A2K3PN49_TRIPR</name>
<dbReference type="EMBL" id="ASHM01008751">
    <property type="protein sequence ID" value="PNY16717.1"/>
    <property type="molecule type" value="Genomic_DNA"/>
</dbReference>
<dbReference type="GO" id="GO:0016301">
    <property type="term" value="F:kinase activity"/>
    <property type="evidence" value="ECO:0007669"/>
    <property type="project" value="UniProtKB-KW"/>
</dbReference>
<evidence type="ECO:0000313" key="1">
    <source>
        <dbReference type="EMBL" id="PNY16717.1"/>
    </source>
</evidence>
<accession>A0A2K3PN49</accession>
<gene>
    <name evidence="1" type="ORF">L195_g013442</name>
</gene>
<comment type="caution">
    <text evidence="1">The sequence shown here is derived from an EMBL/GenBank/DDBJ whole genome shotgun (WGS) entry which is preliminary data.</text>
</comment>
<reference evidence="1 2" key="1">
    <citation type="journal article" date="2014" name="Am. J. Bot.">
        <title>Genome assembly and annotation for red clover (Trifolium pratense; Fabaceae).</title>
        <authorList>
            <person name="Istvanek J."/>
            <person name="Jaros M."/>
            <person name="Krenek A."/>
            <person name="Repkova J."/>
        </authorList>
    </citation>
    <scope>NUCLEOTIDE SEQUENCE [LARGE SCALE GENOMIC DNA]</scope>
    <source>
        <strain evidence="2">cv. Tatra</strain>
        <tissue evidence="1">Young leaves</tissue>
    </source>
</reference>
<keyword evidence="1" id="KW-0418">Kinase</keyword>
<sequence>MAKAVVAAVGFMGKRLDIPRHVNPQVAALIELCWSTVMPWAQ</sequence>
<evidence type="ECO:0000313" key="2">
    <source>
        <dbReference type="Proteomes" id="UP000236291"/>
    </source>
</evidence>
<dbReference type="STRING" id="57577.A0A2K3PN49"/>
<protein>
    <submittedName>
        <fullName evidence="1">Serine/threonine-protein kinase CTR1-like protein</fullName>
    </submittedName>
</protein>
<organism evidence="1 2">
    <name type="scientific">Trifolium pratense</name>
    <name type="common">Red clover</name>
    <dbReference type="NCBI Taxonomy" id="57577"/>
    <lineage>
        <taxon>Eukaryota</taxon>
        <taxon>Viridiplantae</taxon>
        <taxon>Streptophyta</taxon>
        <taxon>Embryophyta</taxon>
        <taxon>Tracheophyta</taxon>
        <taxon>Spermatophyta</taxon>
        <taxon>Magnoliopsida</taxon>
        <taxon>eudicotyledons</taxon>
        <taxon>Gunneridae</taxon>
        <taxon>Pentapetalae</taxon>
        <taxon>rosids</taxon>
        <taxon>fabids</taxon>
        <taxon>Fabales</taxon>
        <taxon>Fabaceae</taxon>
        <taxon>Papilionoideae</taxon>
        <taxon>50 kb inversion clade</taxon>
        <taxon>NPAAA clade</taxon>
        <taxon>Hologalegina</taxon>
        <taxon>IRL clade</taxon>
        <taxon>Trifolieae</taxon>
        <taxon>Trifolium</taxon>
    </lineage>
</organism>